<organism evidence="1 2">
    <name type="scientific">Wickerhamomyces pijperi</name>
    <name type="common">Yeast</name>
    <name type="synonym">Pichia pijperi</name>
    <dbReference type="NCBI Taxonomy" id="599730"/>
    <lineage>
        <taxon>Eukaryota</taxon>
        <taxon>Fungi</taxon>
        <taxon>Dikarya</taxon>
        <taxon>Ascomycota</taxon>
        <taxon>Saccharomycotina</taxon>
        <taxon>Saccharomycetes</taxon>
        <taxon>Phaffomycetales</taxon>
        <taxon>Wickerhamomycetaceae</taxon>
        <taxon>Wickerhamomyces</taxon>
    </lineage>
</organism>
<keyword evidence="2" id="KW-1185">Reference proteome</keyword>
<evidence type="ECO:0000313" key="2">
    <source>
        <dbReference type="Proteomes" id="UP000774326"/>
    </source>
</evidence>
<accession>A0A9P8TPM6</accession>
<sequence length="94" mass="10249">MIQHASSVGRNPSLDSVEPFLEGSRITTVSLLSISVASSDSKISSEDPKWKVALLILLTLALCEAKVRFPLDISIPIRLSTLPLNEIPRNPEPQ</sequence>
<gene>
    <name evidence="1" type="ORF">WICPIJ_001701</name>
</gene>
<comment type="caution">
    <text evidence="1">The sequence shown here is derived from an EMBL/GenBank/DDBJ whole genome shotgun (WGS) entry which is preliminary data.</text>
</comment>
<name>A0A9P8TPM6_WICPI</name>
<dbReference type="Proteomes" id="UP000774326">
    <property type="component" value="Unassembled WGS sequence"/>
</dbReference>
<protein>
    <submittedName>
        <fullName evidence="1">Uncharacterized protein</fullName>
    </submittedName>
</protein>
<reference evidence="1" key="1">
    <citation type="journal article" date="2021" name="Open Biol.">
        <title>Shared evolutionary footprints suggest mitochondrial oxidative damage underlies multiple complex I losses in fungi.</title>
        <authorList>
            <person name="Schikora-Tamarit M.A."/>
            <person name="Marcet-Houben M."/>
            <person name="Nosek J."/>
            <person name="Gabaldon T."/>
        </authorList>
    </citation>
    <scope>NUCLEOTIDE SEQUENCE</scope>
    <source>
        <strain evidence="1">CBS2887</strain>
    </source>
</reference>
<dbReference type="EMBL" id="JAEUBG010000864">
    <property type="protein sequence ID" value="KAH3687318.1"/>
    <property type="molecule type" value="Genomic_DNA"/>
</dbReference>
<proteinExistence type="predicted"/>
<reference evidence="1" key="2">
    <citation type="submission" date="2021-01" db="EMBL/GenBank/DDBJ databases">
        <authorList>
            <person name="Schikora-Tamarit M.A."/>
        </authorList>
    </citation>
    <scope>NUCLEOTIDE SEQUENCE</scope>
    <source>
        <strain evidence="1">CBS2887</strain>
    </source>
</reference>
<evidence type="ECO:0000313" key="1">
    <source>
        <dbReference type="EMBL" id="KAH3687318.1"/>
    </source>
</evidence>
<dbReference type="AlphaFoldDB" id="A0A9P8TPM6"/>